<dbReference type="RefSeq" id="WP_343906317.1">
    <property type="nucleotide sequence ID" value="NZ_BAAAJE010000002.1"/>
</dbReference>
<feature type="region of interest" description="Disordered" evidence="1">
    <location>
        <begin position="1"/>
        <end position="79"/>
    </location>
</feature>
<keyword evidence="3" id="KW-1185">Reference proteome</keyword>
<name>A0ABN1UAI0_9ACTN</name>
<proteinExistence type="predicted"/>
<protein>
    <submittedName>
        <fullName evidence="2">Uncharacterized protein</fullName>
    </submittedName>
</protein>
<accession>A0ABN1UAI0</accession>
<organism evidence="2 3">
    <name type="scientific">Nocardioides aquiterrae</name>
    <dbReference type="NCBI Taxonomy" id="203799"/>
    <lineage>
        <taxon>Bacteria</taxon>
        <taxon>Bacillati</taxon>
        <taxon>Actinomycetota</taxon>
        <taxon>Actinomycetes</taxon>
        <taxon>Propionibacteriales</taxon>
        <taxon>Nocardioidaceae</taxon>
        <taxon>Nocardioides</taxon>
    </lineage>
</organism>
<feature type="compositionally biased region" description="Acidic residues" evidence="1">
    <location>
        <begin position="32"/>
        <end position="46"/>
    </location>
</feature>
<evidence type="ECO:0000313" key="3">
    <source>
        <dbReference type="Proteomes" id="UP001499979"/>
    </source>
</evidence>
<reference evidence="2 3" key="1">
    <citation type="journal article" date="2019" name="Int. J. Syst. Evol. Microbiol.">
        <title>The Global Catalogue of Microorganisms (GCM) 10K type strain sequencing project: providing services to taxonomists for standard genome sequencing and annotation.</title>
        <authorList>
            <consortium name="The Broad Institute Genomics Platform"/>
            <consortium name="The Broad Institute Genome Sequencing Center for Infectious Disease"/>
            <person name="Wu L."/>
            <person name="Ma J."/>
        </authorList>
    </citation>
    <scope>NUCLEOTIDE SEQUENCE [LARGE SCALE GENOMIC DNA]</scope>
    <source>
        <strain evidence="2 3">JCM 11813</strain>
    </source>
</reference>
<feature type="compositionally biased region" description="Basic and acidic residues" evidence="1">
    <location>
        <begin position="47"/>
        <end position="67"/>
    </location>
</feature>
<feature type="compositionally biased region" description="Basic and acidic residues" evidence="1">
    <location>
        <begin position="1"/>
        <end position="20"/>
    </location>
</feature>
<dbReference type="Proteomes" id="UP001499979">
    <property type="component" value="Unassembled WGS sequence"/>
</dbReference>
<gene>
    <name evidence="2" type="ORF">GCM10009606_10620</name>
</gene>
<comment type="caution">
    <text evidence="2">The sequence shown here is derived from an EMBL/GenBank/DDBJ whole genome shotgun (WGS) entry which is preliminary data.</text>
</comment>
<sequence>MSEEQHTREHTKQPVEETRPAEAQGVPHTEDLEQTDTDVQDVDMDPEDHVNRPDQPDFDPAERRPFDDPDTTLPTEHDA</sequence>
<evidence type="ECO:0000256" key="1">
    <source>
        <dbReference type="SAM" id="MobiDB-lite"/>
    </source>
</evidence>
<dbReference type="EMBL" id="BAAAJE010000002">
    <property type="protein sequence ID" value="GAA1132372.1"/>
    <property type="molecule type" value="Genomic_DNA"/>
</dbReference>
<evidence type="ECO:0000313" key="2">
    <source>
        <dbReference type="EMBL" id="GAA1132372.1"/>
    </source>
</evidence>